<dbReference type="InterPro" id="IPR048279">
    <property type="entry name" value="MdtK-like"/>
</dbReference>
<evidence type="ECO:0000256" key="2">
    <source>
        <dbReference type="ARBA" id="ARBA00004651"/>
    </source>
</evidence>
<keyword evidence="5" id="KW-0813">Transport</keyword>
<dbReference type="InterPro" id="IPR002528">
    <property type="entry name" value="MATE_fam"/>
</dbReference>
<evidence type="ECO:0000256" key="10">
    <source>
        <dbReference type="ARBA" id="ARBA00023065"/>
    </source>
</evidence>
<feature type="transmembrane region" description="Helical" evidence="13">
    <location>
        <begin position="426"/>
        <end position="447"/>
    </location>
</feature>
<dbReference type="Pfam" id="PF01554">
    <property type="entry name" value="MatE"/>
    <property type="match status" value="2"/>
</dbReference>
<dbReference type="PANTHER" id="PTHR43298:SF2">
    <property type="entry name" value="FMN_FAD EXPORTER YEEO-RELATED"/>
    <property type="match status" value="1"/>
</dbReference>
<comment type="function">
    <text evidence="1">Multidrug efflux pump.</text>
</comment>
<dbReference type="EMBL" id="CP039381">
    <property type="protein sequence ID" value="QCT07359.1"/>
    <property type="molecule type" value="Genomic_DNA"/>
</dbReference>
<evidence type="ECO:0000256" key="1">
    <source>
        <dbReference type="ARBA" id="ARBA00003408"/>
    </source>
</evidence>
<feature type="transmembrane region" description="Helical" evidence="13">
    <location>
        <begin position="204"/>
        <end position="225"/>
    </location>
</feature>
<dbReference type="InterPro" id="IPR050222">
    <property type="entry name" value="MATE_MdtK"/>
</dbReference>
<dbReference type="Proteomes" id="UP000301475">
    <property type="component" value="Chromosome"/>
</dbReference>
<dbReference type="OrthoDB" id="9811110at2"/>
<feature type="transmembrane region" description="Helical" evidence="13">
    <location>
        <begin position="58"/>
        <end position="82"/>
    </location>
</feature>
<keyword evidence="9 13" id="KW-1133">Transmembrane helix</keyword>
<feature type="transmembrane region" description="Helical" evidence="13">
    <location>
        <begin position="365"/>
        <end position="386"/>
    </location>
</feature>
<keyword evidence="6" id="KW-0050">Antiport</keyword>
<sequence length="455" mass="49717">MEKQKKNKLGIMEVNKLMLSMGIPMVISMVLQAVYNIVDSAFISNMAHNGEEALNALTLAFPVQMFMVAISIGTGVGANALLSRSLGQGDKEKVNMTSGNAMFLGAVIYIVFLLFGIFGVNAYISTQTTNNLIKEMASDYLSICTNISFGIVFFAMFEKLLQSTGRSIFATIAQIAGAITNVILDPIMIYGLLGCPEMGVKGAAYATVIGQIVSMVLGFVFHLKFNVEIKNGLKYCKPNKMIIKQIYTIGLPAIIAQALMSFMTYGLNIILVKVGESYVTAYGLYYKIQQFILFAAFGLRDAITPIVSYNYGMGSKERVRKGVKCGLLYTTVVMLVGFVALEIFASPLSSIFGLSGETQRICISAVRVISVSFVFAGINIALQGVFQGINSGIPSLIISLLRQFVLVLPVAYLFTLIVKWNYSLNFLIWTTFIIAEVITSIVAVILFKKENIFSK</sequence>
<feature type="transmembrane region" description="Helical" evidence="13">
    <location>
        <begin position="169"/>
        <end position="192"/>
    </location>
</feature>
<evidence type="ECO:0000256" key="3">
    <source>
        <dbReference type="ARBA" id="ARBA00010199"/>
    </source>
</evidence>
<feature type="transmembrane region" description="Helical" evidence="13">
    <location>
        <begin position="393"/>
        <end position="414"/>
    </location>
</feature>
<gene>
    <name evidence="14" type="ORF">E5Z56_08305</name>
</gene>
<keyword evidence="10" id="KW-0406">Ion transport</keyword>
<dbReference type="NCBIfam" id="TIGR00797">
    <property type="entry name" value="matE"/>
    <property type="match status" value="1"/>
</dbReference>
<evidence type="ECO:0000256" key="9">
    <source>
        <dbReference type="ARBA" id="ARBA00022989"/>
    </source>
</evidence>
<evidence type="ECO:0000256" key="7">
    <source>
        <dbReference type="ARBA" id="ARBA00022475"/>
    </source>
</evidence>
<evidence type="ECO:0000313" key="15">
    <source>
        <dbReference type="Proteomes" id="UP000301475"/>
    </source>
</evidence>
<feature type="transmembrane region" description="Helical" evidence="13">
    <location>
        <begin position="103"/>
        <end position="124"/>
    </location>
</feature>
<keyword evidence="11 13" id="KW-0472">Membrane</keyword>
<evidence type="ECO:0000256" key="8">
    <source>
        <dbReference type="ARBA" id="ARBA00022692"/>
    </source>
</evidence>
<feature type="transmembrane region" description="Helical" evidence="13">
    <location>
        <begin position="140"/>
        <end position="157"/>
    </location>
</feature>
<comment type="subcellular location">
    <subcellularLocation>
        <location evidence="2">Cell membrane</location>
        <topology evidence="2">Multi-pass membrane protein</topology>
    </subcellularLocation>
</comment>
<comment type="similarity">
    <text evidence="3">Belongs to the multi antimicrobial extrusion (MATE) (TC 2.A.66.1) family.</text>
</comment>
<organism evidence="14 15">
    <name type="scientific">Ruminococcus bovis</name>
    <dbReference type="NCBI Taxonomy" id="2564099"/>
    <lineage>
        <taxon>Bacteria</taxon>
        <taxon>Bacillati</taxon>
        <taxon>Bacillota</taxon>
        <taxon>Clostridia</taxon>
        <taxon>Eubacteriales</taxon>
        <taxon>Oscillospiraceae</taxon>
        <taxon>Ruminococcus</taxon>
    </lineage>
</organism>
<dbReference type="KEGG" id="ruj:E5Z56_08305"/>
<keyword evidence="15" id="KW-1185">Reference proteome</keyword>
<evidence type="ECO:0000313" key="14">
    <source>
        <dbReference type="EMBL" id="QCT07359.1"/>
    </source>
</evidence>
<evidence type="ECO:0000256" key="6">
    <source>
        <dbReference type="ARBA" id="ARBA00022449"/>
    </source>
</evidence>
<dbReference type="GO" id="GO:0042910">
    <property type="term" value="F:xenobiotic transmembrane transporter activity"/>
    <property type="evidence" value="ECO:0007669"/>
    <property type="project" value="InterPro"/>
</dbReference>
<feature type="transmembrane region" description="Helical" evidence="13">
    <location>
        <begin position="21"/>
        <end position="38"/>
    </location>
</feature>
<evidence type="ECO:0000256" key="12">
    <source>
        <dbReference type="ARBA" id="ARBA00031636"/>
    </source>
</evidence>
<keyword evidence="7" id="KW-1003">Cell membrane</keyword>
<dbReference type="PIRSF" id="PIRSF006603">
    <property type="entry name" value="DinF"/>
    <property type="match status" value="1"/>
</dbReference>
<keyword evidence="8 13" id="KW-0812">Transmembrane</keyword>
<evidence type="ECO:0000256" key="13">
    <source>
        <dbReference type="SAM" id="Phobius"/>
    </source>
</evidence>
<feature type="transmembrane region" description="Helical" evidence="13">
    <location>
        <begin position="291"/>
        <end position="313"/>
    </location>
</feature>
<evidence type="ECO:0000256" key="5">
    <source>
        <dbReference type="ARBA" id="ARBA00022448"/>
    </source>
</evidence>
<feature type="transmembrane region" description="Helical" evidence="13">
    <location>
        <begin position="325"/>
        <end position="345"/>
    </location>
</feature>
<feature type="transmembrane region" description="Helical" evidence="13">
    <location>
        <begin position="246"/>
        <end position="271"/>
    </location>
</feature>
<evidence type="ECO:0000256" key="4">
    <source>
        <dbReference type="ARBA" id="ARBA00020268"/>
    </source>
</evidence>
<name>A0A4P8XYQ9_9FIRM</name>
<dbReference type="RefSeq" id="WP_138157389.1">
    <property type="nucleotide sequence ID" value="NZ_CP039381.1"/>
</dbReference>
<dbReference type="GO" id="GO:0006811">
    <property type="term" value="P:monoatomic ion transport"/>
    <property type="evidence" value="ECO:0007669"/>
    <property type="project" value="UniProtKB-KW"/>
</dbReference>
<dbReference type="GO" id="GO:0015297">
    <property type="term" value="F:antiporter activity"/>
    <property type="evidence" value="ECO:0007669"/>
    <property type="project" value="UniProtKB-KW"/>
</dbReference>
<reference evidence="14 15" key="1">
    <citation type="submission" date="2019-04" db="EMBL/GenBank/DDBJ databases">
        <authorList>
            <person name="Embree M."/>
            <person name="Gaffney J.R."/>
        </authorList>
    </citation>
    <scope>NUCLEOTIDE SEQUENCE [LARGE SCALE GENOMIC DNA]</scope>
    <source>
        <strain evidence="14 15">JE7A12</strain>
    </source>
</reference>
<dbReference type="AlphaFoldDB" id="A0A4P8XYQ9"/>
<evidence type="ECO:0000256" key="11">
    <source>
        <dbReference type="ARBA" id="ARBA00023136"/>
    </source>
</evidence>
<dbReference type="GO" id="GO:0005886">
    <property type="term" value="C:plasma membrane"/>
    <property type="evidence" value="ECO:0007669"/>
    <property type="project" value="UniProtKB-SubCell"/>
</dbReference>
<protein>
    <recommendedName>
        <fullName evidence="4">Probable multidrug resistance protein NorM</fullName>
    </recommendedName>
    <alternativeName>
        <fullName evidence="12">Multidrug-efflux transporter</fullName>
    </alternativeName>
</protein>
<accession>A0A4P8XYQ9</accession>
<dbReference type="PANTHER" id="PTHR43298">
    <property type="entry name" value="MULTIDRUG RESISTANCE PROTEIN NORM-RELATED"/>
    <property type="match status" value="1"/>
</dbReference>
<proteinExistence type="inferred from homology"/>